<dbReference type="AlphaFoldDB" id="A0A974NEK0"/>
<dbReference type="CDD" id="cd08421">
    <property type="entry name" value="PBP2_LTTR_like_1"/>
    <property type="match status" value="1"/>
</dbReference>
<keyword evidence="3" id="KW-0238">DNA-binding</keyword>
<dbReference type="PROSITE" id="PS50931">
    <property type="entry name" value="HTH_LYSR"/>
    <property type="match status" value="1"/>
</dbReference>
<dbReference type="GO" id="GO:0003700">
    <property type="term" value="F:DNA-binding transcription factor activity"/>
    <property type="evidence" value="ECO:0007669"/>
    <property type="project" value="InterPro"/>
</dbReference>
<dbReference type="Gene3D" id="1.10.10.10">
    <property type="entry name" value="Winged helix-like DNA-binding domain superfamily/Winged helix DNA-binding domain"/>
    <property type="match status" value="1"/>
</dbReference>
<dbReference type="InterPro" id="IPR050950">
    <property type="entry name" value="HTH-type_LysR_regulators"/>
</dbReference>
<gene>
    <name evidence="6" type="ORF">JHT90_11165</name>
</gene>
<evidence type="ECO:0000313" key="6">
    <source>
        <dbReference type="EMBL" id="QQP84947.1"/>
    </source>
</evidence>
<evidence type="ECO:0000313" key="7">
    <source>
        <dbReference type="Proteomes" id="UP000595278"/>
    </source>
</evidence>
<keyword evidence="7" id="KW-1185">Reference proteome</keyword>
<protein>
    <submittedName>
        <fullName evidence="6">LysR family transcriptional regulator</fullName>
    </submittedName>
</protein>
<evidence type="ECO:0000259" key="5">
    <source>
        <dbReference type="PROSITE" id="PS50931"/>
    </source>
</evidence>
<accession>A0A974NEK0</accession>
<dbReference type="RefSeq" id="WP_201090967.1">
    <property type="nucleotide sequence ID" value="NZ_CP067393.1"/>
</dbReference>
<evidence type="ECO:0000256" key="1">
    <source>
        <dbReference type="ARBA" id="ARBA00009437"/>
    </source>
</evidence>
<keyword evidence="4" id="KW-0804">Transcription</keyword>
<comment type="similarity">
    <text evidence="1">Belongs to the LysR transcriptional regulatory family.</text>
</comment>
<organism evidence="6 7">
    <name type="scientific">Entomomonas asaccharolytica</name>
    <dbReference type="NCBI Taxonomy" id="2785331"/>
    <lineage>
        <taxon>Bacteria</taxon>
        <taxon>Pseudomonadati</taxon>
        <taxon>Pseudomonadota</taxon>
        <taxon>Gammaproteobacteria</taxon>
        <taxon>Pseudomonadales</taxon>
        <taxon>Pseudomonadaceae</taxon>
        <taxon>Entomomonas</taxon>
    </lineage>
</organism>
<dbReference type="InterPro" id="IPR036388">
    <property type="entry name" value="WH-like_DNA-bd_sf"/>
</dbReference>
<dbReference type="InterPro" id="IPR000847">
    <property type="entry name" value="LysR_HTH_N"/>
</dbReference>
<reference evidence="6 7" key="1">
    <citation type="submission" date="2021-01" db="EMBL/GenBank/DDBJ databases">
        <title>Entomomonas sp. F2A isolated from a house cricket (Acheta domesticus).</title>
        <authorList>
            <person name="Spergser J."/>
            <person name="Busse H.-J."/>
        </authorList>
    </citation>
    <scope>NUCLEOTIDE SEQUENCE [LARGE SCALE GENOMIC DNA]</scope>
    <source>
        <strain evidence="6 7">F2A</strain>
    </source>
</reference>
<evidence type="ECO:0000256" key="4">
    <source>
        <dbReference type="ARBA" id="ARBA00023163"/>
    </source>
</evidence>
<proteinExistence type="inferred from homology"/>
<evidence type="ECO:0000256" key="2">
    <source>
        <dbReference type="ARBA" id="ARBA00023015"/>
    </source>
</evidence>
<dbReference type="GO" id="GO:0005829">
    <property type="term" value="C:cytosol"/>
    <property type="evidence" value="ECO:0007669"/>
    <property type="project" value="TreeGrafter"/>
</dbReference>
<dbReference type="GO" id="GO:0003677">
    <property type="term" value="F:DNA binding"/>
    <property type="evidence" value="ECO:0007669"/>
    <property type="project" value="UniProtKB-KW"/>
</dbReference>
<keyword evidence="2" id="KW-0805">Transcription regulation</keyword>
<dbReference type="Proteomes" id="UP000595278">
    <property type="component" value="Chromosome"/>
</dbReference>
<dbReference type="PANTHER" id="PTHR30419">
    <property type="entry name" value="HTH-TYPE TRANSCRIPTIONAL REGULATOR YBHD"/>
    <property type="match status" value="1"/>
</dbReference>
<dbReference type="PANTHER" id="PTHR30419:SF2">
    <property type="entry name" value="LYSR FAMILY TRANSCRIPTIONAL REGULATOR"/>
    <property type="match status" value="1"/>
</dbReference>
<dbReference type="SUPFAM" id="SSF53850">
    <property type="entry name" value="Periplasmic binding protein-like II"/>
    <property type="match status" value="1"/>
</dbReference>
<dbReference type="Gene3D" id="3.40.190.290">
    <property type="match status" value="1"/>
</dbReference>
<dbReference type="InterPro" id="IPR036390">
    <property type="entry name" value="WH_DNA-bd_sf"/>
</dbReference>
<sequence>MRFDLVDLRLFVNVCNAGSITGGAANSCITLQSASERIKGIEDELGTSLLVRSKTGVITTEVGRVFLQHAINVLQDVDCMRDELFQYSKGLHGHILLACNSSALNEYLPSKIATFLKNNPHISFTLQEKLSLDIVRGLKSKTLPLGIVSDSVQLDGLQQLPFCDDELVVIVHQQHCLGTLLEVSLQDIVQQEFIGLLEHLALQQYIEGYVKQLGKRLNYRVRMSSFDAVYQVVANGVGIAIVPRITAQRLADKNIRIISLKDNWAKRKLVICTHSLNELPQYYRDFIGCLTTDNLE</sequence>
<feature type="domain" description="HTH lysR-type" evidence="5">
    <location>
        <begin position="1"/>
        <end position="60"/>
    </location>
</feature>
<dbReference type="KEGG" id="eaz:JHT90_11165"/>
<dbReference type="Pfam" id="PF00126">
    <property type="entry name" value="HTH_1"/>
    <property type="match status" value="1"/>
</dbReference>
<dbReference type="Pfam" id="PF03466">
    <property type="entry name" value="LysR_substrate"/>
    <property type="match status" value="1"/>
</dbReference>
<dbReference type="InterPro" id="IPR005119">
    <property type="entry name" value="LysR_subst-bd"/>
</dbReference>
<name>A0A974NEK0_9GAMM</name>
<dbReference type="EMBL" id="CP067393">
    <property type="protein sequence ID" value="QQP84947.1"/>
    <property type="molecule type" value="Genomic_DNA"/>
</dbReference>
<evidence type="ECO:0000256" key="3">
    <source>
        <dbReference type="ARBA" id="ARBA00023125"/>
    </source>
</evidence>
<dbReference type="SUPFAM" id="SSF46785">
    <property type="entry name" value="Winged helix' DNA-binding domain"/>
    <property type="match status" value="1"/>
</dbReference>